<dbReference type="EMBL" id="FNDJ01000049">
    <property type="protein sequence ID" value="SDM61364.1"/>
    <property type="molecule type" value="Genomic_DNA"/>
</dbReference>
<keyword evidence="2" id="KW-1185">Reference proteome</keyword>
<dbReference type="STRING" id="633440.SAMN05421869_14928"/>
<evidence type="ECO:0000313" key="2">
    <source>
        <dbReference type="Proteomes" id="UP000199202"/>
    </source>
</evidence>
<proteinExistence type="predicted"/>
<dbReference type="Pfam" id="PF13814">
    <property type="entry name" value="Replic_Relax"/>
    <property type="match status" value="1"/>
</dbReference>
<dbReference type="Proteomes" id="UP000199202">
    <property type="component" value="Unassembled WGS sequence"/>
</dbReference>
<reference evidence="1 2" key="1">
    <citation type="submission" date="2016-10" db="EMBL/GenBank/DDBJ databases">
        <authorList>
            <person name="de Groot N.N."/>
        </authorList>
    </citation>
    <scope>NUCLEOTIDE SEQUENCE [LARGE SCALE GENOMIC DNA]</scope>
    <source>
        <strain evidence="1 2">CGMCC 4.6533</strain>
    </source>
</reference>
<dbReference type="AlphaFoldDB" id="A0A1G9UND0"/>
<dbReference type="InterPro" id="IPR025855">
    <property type="entry name" value="Replic_Relax"/>
</dbReference>
<accession>A0A1G9UND0</accession>
<sequence length="151" mass="17093">MGSMPRPDAYARWTEGSHSIEFFLEYDTRTEPLDRVAHKLDGYAKLTESSRTVTPVLFWVQGETPRGQPRKKLRHHPGNMFVPTATGHAAAIDGTVEDGPVGARRLPTDLDTPWCRLAELALTERLHATFLPPRRKRSHRHRPFSWACAAV</sequence>
<organism evidence="1 2">
    <name type="scientific">Nonomuraea jiangxiensis</name>
    <dbReference type="NCBI Taxonomy" id="633440"/>
    <lineage>
        <taxon>Bacteria</taxon>
        <taxon>Bacillati</taxon>
        <taxon>Actinomycetota</taxon>
        <taxon>Actinomycetes</taxon>
        <taxon>Streptosporangiales</taxon>
        <taxon>Streptosporangiaceae</taxon>
        <taxon>Nonomuraea</taxon>
    </lineage>
</organism>
<name>A0A1G9UND0_9ACTN</name>
<evidence type="ECO:0000313" key="1">
    <source>
        <dbReference type="EMBL" id="SDM61364.1"/>
    </source>
</evidence>
<protein>
    <submittedName>
        <fullName evidence="1">Replication-relaxation</fullName>
    </submittedName>
</protein>
<gene>
    <name evidence="1" type="ORF">SAMN05421869_14928</name>
</gene>